<evidence type="ECO:0000256" key="9">
    <source>
        <dbReference type="PROSITE-ProRule" id="PRU10134"/>
    </source>
</evidence>
<dbReference type="GO" id="GO:0004019">
    <property type="term" value="F:adenylosuccinate synthase activity"/>
    <property type="evidence" value="ECO:0007669"/>
    <property type="project" value="UniProtKB-UniRule"/>
</dbReference>
<dbReference type="HAMAP" id="MF_00011">
    <property type="entry name" value="Adenylosucc_synth"/>
    <property type="match status" value="1"/>
</dbReference>
<feature type="region of interest" description="Disordered" evidence="10">
    <location>
        <begin position="271"/>
        <end position="302"/>
    </location>
</feature>
<name>A0A813R7E4_9BILA</name>
<feature type="binding site" evidence="7">
    <location>
        <begin position="1321"/>
        <end position="1327"/>
    </location>
    <ligand>
        <name>substrate</name>
    </ligand>
</feature>
<dbReference type="PROSITE" id="PS00513">
    <property type="entry name" value="ADENYLOSUCCIN_SYN_2"/>
    <property type="match status" value="1"/>
</dbReference>
<keyword evidence="14" id="KW-1185">Reference proteome</keyword>
<dbReference type="GO" id="GO:0000287">
    <property type="term" value="F:magnesium ion binding"/>
    <property type="evidence" value="ECO:0007669"/>
    <property type="project" value="UniProtKB-UniRule"/>
</dbReference>
<comment type="caution">
    <text evidence="7">Lacks conserved residue(s) required for the propagation of feature annotation.</text>
</comment>
<feature type="region of interest" description="Disordered" evidence="10">
    <location>
        <begin position="947"/>
        <end position="985"/>
    </location>
</feature>
<dbReference type="UniPathway" id="UPA00075">
    <property type="reaction ID" value="UER00335"/>
</dbReference>
<evidence type="ECO:0000256" key="3">
    <source>
        <dbReference type="ARBA" id="ARBA00022741"/>
    </source>
</evidence>
<keyword evidence="3 7" id="KW-0547">Nucleotide-binding</keyword>
<dbReference type="EMBL" id="CAJNOQ010000247">
    <property type="protein sequence ID" value="CAF0777536.1"/>
    <property type="molecule type" value="Genomic_DNA"/>
</dbReference>
<dbReference type="EMBL" id="CAJOBC010000247">
    <property type="protein sequence ID" value="CAF3560271.1"/>
    <property type="molecule type" value="Genomic_DNA"/>
</dbReference>
<dbReference type="PANTHER" id="PTHR11846">
    <property type="entry name" value="ADENYLOSUCCINATE SYNTHETASE"/>
    <property type="match status" value="1"/>
</dbReference>
<keyword evidence="2 7" id="KW-0479">Metal-binding</keyword>
<feature type="binding site" evidence="7">
    <location>
        <position position="1325"/>
    </location>
    <ligand>
        <name>IMP</name>
        <dbReference type="ChEBI" id="CHEBI:58053"/>
    </ligand>
</feature>
<feature type="binding site" evidence="7">
    <location>
        <position position="1167"/>
    </location>
    <ligand>
        <name>IMP</name>
        <dbReference type="ChEBI" id="CHEBI:58053"/>
        <note>ligand shared between dimeric partners</note>
    </ligand>
</feature>
<comment type="similarity">
    <text evidence="7">Belongs to the adenylosuccinate synthetase family.</text>
</comment>
<dbReference type="SMART" id="SM00355">
    <property type="entry name" value="ZnF_C2H2"/>
    <property type="match status" value="3"/>
</dbReference>
<protein>
    <recommendedName>
        <fullName evidence="7">Adenylosuccinate synthetase</fullName>
        <shortName evidence="7">AMPSase</shortName>
        <shortName evidence="7">AdSS</shortName>
        <ecNumber evidence="7">6.3.4.4</ecNumber>
    </recommendedName>
    <alternativeName>
        <fullName evidence="7">IMP--aspartate ligase</fullName>
    </alternativeName>
</protein>
<dbReference type="SMART" id="SM00788">
    <property type="entry name" value="Adenylsucc_synt"/>
    <property type="match status" value="1"/>
</dbReference>
<feature type="region of interest" description="Disordered" evidence="10">
    <location>
        <begin position="644"/>
        <end position="696"/>
    </location>
</feature>
<dbReference type="GO" id="GO:0008270">
    <property type="term" value="F:zinc ion binding"/>
    <property type="evidence" value="ECO:0007669"/>
    <property type="project" value="UniProtKB-KW"/>
</dbReference>
<dbReference type="PROSITE" id="PS00028">
    <property type="entry name" value="ZINC_FINGER_C2H2_1"/>
    <property type="match status" value="1"/>
</dbReference>
<comment type="cofactor">
    <cofactor evidence="7">
        <name>Mg(2+)</name>
        <dbReference type="ChEBI" id="CHEBI:18420"/>
    </cofactor>
    <text evidence="7">Binds 1 Mg(2+) ion per subunit.</text>
</comment>
<dbReference type="PANTHER" id="PTHR11846:SF0">
    <property type="entry name" value="ADENYLOSUCCINATE SYNTHETASE"/>
    <property type="match status" value="1"/>
</dbReference>
<comment type="catalytic activity">
    <reaction evidence="7">
        <text>IMP + L-aspartate + GTP = N(6)-(1,2-dicarboxyethyl)-AMP + GDP + phosphate + 2 H(+)</text>
        <dbReference type="Rhea" id="RHEA:15753"/>
        <dbReference type="ChEBI" id="CHEBI:15378"/>
        <dbReference type="ChEBI" id="CHEBI:29991"/>
        <dbReference type="ChEBI" id="CHEBI:37565"/>
        <dbReference type="ChEBI" id="CHEBI:43474"/>
        <dbReference type="ChEBI" id="CHEBI:57567"/>
        <dbReference type="ChEBI" id="CHEBI:58053"/>
        <dbReference type="ChEBI" id="CHEBI:58189"/>
        <dbReference type="EC" id="6.3.4.4"/>
    </reaction>
</comment>
<evidence type="ECO:0000256" key="1">
    <source>
        <dbReference type="ARBA" id="ARBA00022598"/>
    </source>
</evidence>
<feature type="binding site" evidence="7">
    <location>
        <position position="1153"/>
    </location>
    <ligand>
        <name>IMP</name>
        <dbReference type="ChEBI" id="CHEBI:58053"/>
    </ligand>
</feature>
<feature type="compositionally biased region" description="Low complexity" evidence="10">
    <location>
        <begin position="876"/>
        <end position="900"/>
    </location>
</feature>
<keyword evidence="8" id="KW-0862">Zinc</keyword>
<dbReference type="Pfam" id="PF00709">
    <property type="entry name" value="Adenylsucc_synt"/>
    <property type="match status" value="1"/>
</dbReference>
<sequence>MATQQTNMRRHRNQNDDDNISVVCYKDPETKRVGILRIRQQITCSACVIVRGTLSAYRKHLLSQSHCDIVRKLCDENKYSPSIYDKAFHLAFQNRFDYQSERFHFLYKQQDDNDQKSSTIINNVIMTDMNQSKMDTSNGNNNDVIQATAPTNDTSTKTDIMKNTTSTKANNNQNNRMKRRLDVTLVFQDKKYSMVGTEIAPIRAKLLEDLVTDRAAELASFPISVYFRKRIGGQQKEGKEENQNSTNNEYQQLQTSSENITDELNVKSASSAVNNHNNNNSNSNNNNNNNQNSAVVSSSGVNANSSCTTDIVGIDENEDDTNSQMKFDDTDSISVVPYTVKRYTGRSWHVSPEMTVDETAQQNNESICKHVVDYLVYETYAHGERQRLKSFMSAAARRSFRKKNMFYCDICYVRVTSETNFLLHLEDPKHIQNFANYENTFLPWRKTMQTSLLTGKSFKDLLGPNLYKEYKQTLGFYCAPTEFLNRGRFMCAYCEQLFHDQWLLEKHLHTKEHLAKKSTYEDKDHKELVVRFGNSLFVPAIFRYNGITELADIHHDIKNRYNWRFITRQQLNEDTNIFLNNYPYDAFEGVTRVNTENENNKNNSNNHVPQPQQQVQFSKRGAVRQFPSWRKFYPNRTLVNNIPVGGNKIEQPSKRSSSAAVNGNVKRSRSELPPPVTNTNTNLHQRRGGTVAGRGHRMRGRGGNIPFGNQNFHLVKQNPFPMNSGRPTNMNNSDPNWNNNFPARPAYQRDIQNDTYSQARTATSSFGGSGGYSNFSSARGPTENYDPNFIHAVARAVAQYRPETATNLSRQIRDPGNPTNELIHHVANAIQRSNQSFDQPAPMNYSNHQQHDSFGTSYNTDPVLSYADYRSSTGPSSYASNATYTPSSSYSSFSVPSSSYTMPPNDYSAPNNSNYNRFDNTIPQQNYSSFSSNRPFSASQHLEQFSDLSWSGDPPYKNQHQQRPVRGGGIYRGQRGNDSRNRRGAATNINHQANCTMNVSTAVRRTSTVHPYPDPSLVGIVLGAQWGDEGCKGKLVDLLASESDVVCRCQGGNNAGHMVHCGSLEYDFHMLPSGFHLPNCVNIIVNLPELVDEIKKNEAKGVTDWQKRLLISDRAHLVFDFHKQTDGLIEKGRANVPSFSIYPFSLLRSLGTTKKGIGPTYSSKVTRNGVRVIDLMGDFDVFAEKLRNLFNYYKMTFPDLEGDIEKTIAQFKELAEYFRPMVTDTIAYLNRVILDGDKKILVEGANATMLDIDFGTYPYVTSSNCSIGGVLTGLGLAPKFIGDIYGVVKAYTTRVGDGIFPTELNNDIGVHLQTKGHEIGVTTGRKRRCGWLDLVLLRYTNMINGFTALCLTKLDTLDELSEIKVATTYKRHGEILNSFPASVDTMHDIEGLLLSFIVVQR</sequence>
<feature type="compositionally biased region" description="Polar residues" evidence="10">
    <location>
        <begin position="908"/>
        <end position="927"/>
    </location>
</feature>
<keyword evidence="5 7" id="KW-0460">Magnesium</keyword>
<keyword evidence="6 7" id="KW-0342">GTP-binding</keyword>
<feature type="binding site" evidence="7">
    <location>
        <begin position="1054"/>
        <end position="1057"/>
    </location>
    <ligand>
        <name>IMP</name>
        <dbReference type="ChEBI" id="CHEBI:58053"/>
    </ligand>
</feature>
<dbReference type="PROSITE" id="PS50157">
    <property type="entry name" value="ZINC_FINGER_C2H2_2"/>
    <property type="match status" value="1"/>
</dbReference>
<dbReference type="CDD" id="cd03108">
    <property type="entry name" value="AdSS"/>
    <property type="match status" value="1"/>
</dbReference>
<feature type="binding site" evidence="7">
    <location>
        <position position="1327"/>
    </location>
    <ligand>
        <name>GTP</name>
        <dbReference type="ChEBI" id="CHEBI:37565"/>
    </ligand>
</feature>
<keyword evidence="1 7" id="KW-0436">Ligase</keyword>
<evidence type="ECO:0000256" key="6">
    <source>
        <dbReference type="ARBA" id="ARBA00023134"/>
    </source>
</evidence>
<dbReference type="SUPFAM" id="SSF57667">
    <property type="entry name" value="beta-beta-alpha zinc fingers"/>
    <property type="match status" value="2"/>
</dbReference>
<dbReference type="InterPro" id="IPR001114">
    <property type="entry name" value="Adenylosuccinate_synthetase"/>
</dbReference>
<feature type="binding site" evidence="7">
    <location>
        <position position="1056"/>
    </location>
    <ligand>
        <name>Mg(2+)</name>
        <dbReference type="ChEBI" id="CHEBI:18420"/>
    </ligand>
</feature>
<dbReference type="Proteomes" id="UP000681722">
    <property type="component" value="Unassembled WGS sequence"/>
</dbReference>
<evidence type="ECO:0000256" key="7">
    <source>
        <dbReference type="HAMAP-Rule" id="MF_03125"/>
    </source>
</evidence>
<dbReference type="OrthoDB" id="10265645at2759"/>
<keyword evidence="8" id="KW-0863">Zinc-finger</keyword>
<feature type="domain" description="C2H2-type" evidence="11">
    <location>
        <begin position="489"/>
        <end position="518"/>
    </location>
</feature>
<dbReference type="InterPro" id="IPR033128">
    <property type="entry name" value="Adenylosuccin_syn_Lys_AS"/>
</dbReference>
<keyword evidence="7" id="KW-0963">Cytoplasm</keyword>
<feature type="active site" description="Proton donor" evidence="7">
    <location>
        <position position="1057"/>
    </location>
</feature>
<evidence type="ECO:0000256" key="10">
    <source>
        <dbReference type="SAM" id="MobiDB-lite"/>
    </source>
</evidence>
<comment type="function">
    <text evidence="7">Plays an important role in the de novo pathway and in the salvage pathway of purine nucleotide biosynthesis. Catalyzes the first commited step in the biosynthesis of AMP from IMP.</text>
</comment>
<dbReference type="InterPro" id="IPR042109">
    <property type="entry name" value="Adenylosuccinate_synth_dom1"/>
</dbReference>
<comment type="caution">
    <text evidence="12">The sequence shown here is derived from an EMBL/GenBank/DDBJ whole genome shotgun (WGS) entry which is preliminary data.</text>
</comment>
<dbReference type="Proteomes" id="UP000663829">
    <property type="component" value="Unassembled WGS sequence"/>
</dbReference>
<dbReference type="GO" id="GO:0046040">
    <property type="term" value="P:IMP metabolic process"/>
    <property type="evidence" value="ECO:0007669"/>
    <property type="project" value="TreeGrafter"/>
</dbReference>
<feature type="active site" evidence="9">
    <location>
        <position position="1164"/>
    </location>
</feature>
<evidence type="ECO:0000256" key="8">
    <source>
        <dbReference type="PROSITE-ProRule" id="PRU00042"/>
    </source>
</evidence>
<feature type="compositionally biased region" description="Polar residues" evidence="10">
    <location>
        <begin position="836"/>
        <end position="862"/>
    </location>
</feature>
<dbReference type="Gene3D" id="3.90.170.10">
    <property type="entry name" value="Adenylosuccinate Synthetase, subunit A, domain 3"/>
    <property type="match status" value="1"/>
</dbReference>
<accession>A0A813R7E4</accession>
<evidence type="ECO:0000259" key="11">
    <source>
        <dbReference type="PROSITE" id="PS50157"/>
    </source>
</evidence>
<evidence type="ECO:0000313" key="12">
    <source>
        <dbReference type="EMBL" id="CAF0777536.1"/>
    </source>
</evidence>
<feature type="binding site" evidence="7">
    <location>
        <position position="1261"/>
    </location>
    <ligand>
        <name>IMP</name>
        <dbReference type="ChEBI" id="CHEBI:58053"/>
    </ligand>
</feature>
<comment type="pathway">
    <text evidence="7">Purine metabolism; AMP biosynthesis via de novo pathway; AMP from IMP: step 1/2.</text>
</comment>
<dbReference type="InterPro" id="IPR036236">
    <property type="entry name" value="Znf_C2H2_sf"/>
</dbReference>
<evidence type="ECO:0000256" key="5">
    <source>
        <dbReference type="ARBA" id="ARBA00022842"/>
    </source>
</evidence>
<comment type="subcellular location">
    <subcellularLocation>
        <location evidence="7">Cytoplasm</location>
    </subcellularLocation>
</comment>
<reference evidence="12" key="1">
    <citation type="submission" date="2021-02" db="EMBL/GenBank/DDBJ databases">
        <authorList>
            <person name="Nowell W R."/>
        </authorList>
    </citation>
    <scope>NUCLEOTIDE SEQUENCE</scope>
</reference>
<feature type="active site" description="Proton acceptor" evidence="7">
    <location>
        <position position="1028"/>
    </location>
</feature>
<dbReference type="GO" id="GO:0044208">
    <property type="term" value="P:'de novo' AMP biosynthetic process"/>
    <property type="evidence" value="ECO:0007669"/>
    <property type="project" value="UniProtKB-UniRule"/>
</dbReference>
<feature type="binding site" evidence="7">
    <location>
        <position position="1246"/>
    </location>
    <ligand>
        <name>IMP</name>
        <dbReference type="ChEBI" id="CHEBI:58053"/>
    </ligand>
</feature>
<gene>
    <name evidence="12" type="ORF">GPM918_LOCUS2277</name>
    <name evidence="13" type="ORF">SRO942_LOCUS2277</name>
</gene>
<comment type="subunit">
    <text evidence="7">Homodimer.</text>
</comment>
<dbReference type="InterPro" id="IPR042110">
    <property type="entry name" value="Adenylosuccinate_synth_dom2"/>
</dbReference>
<dbReference type="GO" id="GO:0005737">
    <property type="term" value="C:cytoplasm"/>
    <property type="evidence" value="ECO:0007669"/>
    <property type="project" value="UniProtKB-SubCell"/>
</dbReference>
<organism evidence="12 14">
    <name type="scientific">Didymodactylos carnosus</name>
    <dbReference type="NCBI Taxonomy" id="1234261"/>
    <lineage>
        <taxon>Eukaryota</taxon>
        <taxon>Metazoa</taxon>
        <taxon>Spiralia</taxon>
        <taxon>Gnathifera</taxon>
        <taxon>Rotifera</taxon>
        <taxon>Eurotatoria</taxon>
        <taxon>Bdelloidea</taxon>
        <taxon>Philodinida</taxon>
        <taxon>Philodinidae</taxon>
        <taxon>Didymodactylos</taxon>
    </lineage>
</organism>
<dbReference type="GO" id="GO:0005525">
    <property type="term" value="F:GTP binding"/>
    <property type="evidence" value="ECO:0007669"/>
    <property type="project" value="UniProtKB-UniRule"/>
</dbReference>
<keyword evidence="4 7" id="KW-0658">Purine biosynthesis</keyword>
<dbReference type="Gene3D" id="3.40.440.10">
    <property type="entry name" value="Adenylosuccinate Synthetase, subunit A, domain 1"/>
    <property type="match status" value="1"/>
</dbReference>
<dbReference type="Gene3D" id="1.10.300.10">
    <property type="entry name" value="Adenylosuccinate Synthetase, subunit A, domain 2"/>
    <property type="match status" value="1"/>
</dbReference>
<proteinExistence type="inferred from homology"/>
<dbReference type="InterPro" id="IPR013087">
    <property type="entry name" value="Znf_C2H2_type"/>
</dbReference>
<dbReference type="EC" id="6.3.4.4" evidence="7"/>
<evidence type="ECO:0000313" key="13">
    <source>
        <dbReference type="EMBL" id="CAF3560271.1"/>
    </source>
</evidence>
<feature type="binding site" evidence="7">
    <location>
        <position position="1028"/>
    </location>
    <ligand>
        <name>Mg(2+)</name>
        <dbReference type="ChEBI" id="CHEBI:18420"/>
    </ligand>
</feature>
<dbReference type="SUPFAM" id="SSF52540">
    <property type="entry name" value="P-loop containing nucleoside triphosphate hydrolases"/>
    <property type="match status" value="1"/>
</dbReference>
<dbReference type="InterPro" id="IPR027417">
    <property type="entry name" value="P-loop_NTPase"/>
</dbReference>
<feature type="binding site" evidence="7">
    <location>
        <begin position="1353"/>
        <end position="1355"/>
    </location>
    <ligand>
        <name>GTP</name>
        <dbReference type="ChEBI" id="CHEBI:37565"/>
    </ligand>
</feature>
<evidence type="ECO:0000256" key="2">
    <source>
        <dbReference type="ARBA" id="ARBA00022723"/>
    </source>
</evidence>
<feature type="region of interest" description="Disordered" evidence="10">
    <location>
        <begin position="836"/>
        <end position="935"/>
    </location>
</feature>
<dbReference type="InterPro" id="IPR042111">
    <property type="entry name" value="Adenylosuccinate_synth_dom3"/>
</dbReference>
<evidence type="ECO:0000256" key="4">
    <source>
        <dbReference type="ARBA" id="ARBA00022755"/>
    </source>
</evidence>
<evidence type="ECO:0000313" key="14">
    <source>
        <dbReference type="Proteomes" id="UP000663829"/>
    </source>
</evidence>